<dbReference type="Pfam" id="PF14325">
    <property type="entry name" value="DUF4383"/>
    <property type="match status" value="1"/>
</dbReference>
<gene>
    <name evidence="3" type="ORF">ACFO3M_05390</name>
</gene>
<feature type="compositionally biased region" description="Low complexity" evidence="1">
    <location>
        <begin position="16"/>
        <end position="53"/>
    </location>
</feature>
<keyword evidence="2" id="KW-1133">Transmembrane helix</keyword>
<dbReference type="Proteomes" id="UP001596025">
    <property type="component" value="Unassembled WGS sequence"/>
</dbReference>
<evidence type="ECO:0000256" key="2">
    <source>
        <dbReference type="SAM" id="Phobius"/>
    </source>
</evidence>
<dbReference type="RefSeq" id="WP_387987308.1">
    <property type="nucleotide sequence ID" value="NZ_JBHSGR010000004.1"/>
</dbReference>
<dbReference type="EMBL" id="JBHSGR010000004">
    <property type="protein sequence ID" value="MFC4692817.1"/>
    <property type="molecule type" value="Genomic_DNA"/>
</dbReference>
<sequence>MALSLHRHRTADRARTGAADPAPRTDTPTAAAPTAAAPTAAAPTADAPTADAPARAEREPASGSRVYAVQRTGAFVVAGIIAVFGVLGLANGLAFFSTEGQRILGMSSNGLLSVISLVTAVVLVVAAFRSPRTASTVMIVIGVLFLVSALANLAVLNTGLNLLAFRLSNVGFSVAAGLVLLLLGAYGRVSGNLPPDSPYARERDDVPPVPADEYPSTPAEFAAERAMRDAEVAVVQHVASFDQRRRVAAMAQVTSRRERREVWMSFDRARRDA</sequence>
<keyword evidence="4" id="KW-1185">Reference proteome</keyword>
<evidence type="ECO:0000313" key="4">
    <source>
        <dbReference type="Proteomes" id="UP001596025"/>
    </source>
</evidence>
<feature type="transmembrane region" description="Helical" evidence="2">
    <location>
        <begin position="74"/>
        <end position="96"/>
    </location>
</feature>
<protein>
    <submittedName>
        <fullName evidence="3">DUF4383 domain-containing protein</fullName>
    </submittedName>
</protein>
<proteinExistence type="predicted"/>
<evidence type="ECO:0000256" key="1">
    <source>
        <dbReference type="SAM" id="MobiDB-lite"/>
    </source>
</evidence>
<feature type="compositionally biased region" description="Basic residues" evidence="1">
    <location>
        <begin position="1"/>
        <end position="10"/>
    </location>
</feature>
<feature type="transmembrane region" description="Helical" evidence="2">
    <location>
        <begin position="135"/>
        <end position="155"/>
    </location>
</feature>
<feature type="transmembrane region" description="Helical" evidence="2">
    <location>
        <begin position="108"/>
        <end position="128"/>
    </location>
</feature>
<evidence type="ECO:0000313" key="3">
    <source>
        <dbReference type="EMBL" id="MFC4692817.1"/>
    </source>
</evidence>
<reference evidence="4" key="1">
    <citation type="journal article" date="2019" name="Int. J. Syst. Evol. Microbiol.">
        <title>The Global Catalogue of Microorganisms (GCM) 10K type strain sequencing project: providing services to taxonomists for standard genome sequencing and annotation.</title>
        <authorList>
            <consortium name="The Broad Institute Genomics Platform"/>
            <consortium name="The Broad Institute Genome Sequencing Center for Infectious Disease"/>
            <person name="Wu L."/>
            <person name="Ma J."/>
        </authorList>
    </citation>
    <scope>NUCLEOTIDE SEQUENCE [LARGE SCALE GENOMIC DNA]</scope>
    <source>
        <strain evidence="4">CCUG 62763</strain>
    </source>
</reference>
<organism evidence="3 4">
    <name type="scientific">Geodermatophilus arenarius</name>
    <dbReference type="NCBI Taxonomy" id="1137990"/>
    <lineage>
        <taxon>Bacteria</taxon>
        <taxon>Bacillati</taxon>
        <taxon>Actinomycetota</taxon>
        <taxon>Actinomycetes</taxon>
        <taxon>Geodermatophilales</taxon>
        <taxon>Geodermatophilaceae</taxon>
        <taxon>Geodermatophilus</taxon>
    </lineage>
</organism>
<keyword evidence="2" id="KW-0812">Transmembrane</keyword>
<comment type="caution">
    <text evidence="3">The sequence shown here is derived from an EMBL/GenBank/DDBJ whole genome shotgun (WGS) entry which is preliminary data.</text>
</comment>
<name>A0ABV9LG08_9ACTN</name>
<keyword evidence="2" id="KW-0472">Membrane</keyword>
<accession>A0ABV9LG08</accession>
<feature type="region of interest" description="Disordered" evidence="1">
    <location>
        <begin position="1"/>
        <end position="62"/>
    </location>
</feature>
<feature type="transmembrane region" description="Helical" evidence="2">
    <location>
        <begin position="167"/>
        <end position="186"/>
    </location>
</feature>